<dbReference type="AlphaFoldDB" id="A0A8T0X3W5"/>
<dbReference type="PRINTS" id="PR00367">
    <property type="entry name" value="ETHRSPELEMNT"/>
</dbReference>
<dbReference type="GO" id="GO:0005634">
    <property type="term" value="C:nucleus"/>
    <property type="evidence" value="ECO:0007669"/>
    <property type="project" value="UniProtKB-SubCell"/>
</dbReference>
<feature type="region of interest" description="Disordered" evidence="6">
    <location>
        <begin position="140"/>
        <end position="175"/>
    </location>
</feature>
<feature type="region of interest" description="Disordered" evidence="6">
    <location>
        <begin position="1"/>
        <end position="41"/>
    </location>
</feature>
<feature type="domain" description="AP2/ERF" evidence="7">
    <location>
        <begin position="41"/>
        <end position="98"/>
    </location>
</feature>
<evidence type="ECO:0000313" key="8">
    <source>
        <dbReference type="EMBL" id="KAG2652013.1"/>
    </source>
</evidence>
<dbReference type="InterPro" id="IPR036955">
    <property type="entry name" value="AP2/ERF_dom_sf"/>
</dbReference>
<protein>
    <recommendedName>
        <fullName evidence="7">AP2/ERF domain-containing protein</fullName>
    </recommendedName>
</protein>
<name>A0A8T0X3W5_PANVG</name>
<dbReference type="SUPFAM" id="SSF54171">
    <property type="entry name" value="DNA-binding domain"/>
    <property type="match status" value="1"/>
</dbReference>
<dbReference type="GO" id="GO:0003700">
    <property type="term" value="F:DNA-binding transcription factor activity"/>
    <property type="evidence" value="ECO:0007669"/>
    <property type="project" value="InterPro"/>
</dbReference>
<reference evidence="8" key="1">
    <citation type="submission" date="2020-05" db="EMBL/GenBank/DDBJ databases">
        <title>WGS assembly of Panicum virgatum.</title>
        <authorList>
            <person name="Lovell J.T."/>
            <person name="Jenkins J."/>
            <person name="Shu S."/>
            <person name="Juenger T.E."/>
            <person name="Schmutz J."/>
        </authorList>
    </citation>
    <scope>NUCLEOTIDE SEQUENCE</scope>
    <source>
        <strain evidence="8">AP13</strain>
    </source>
</reference>
<keyword evidence="2" id="KW-0805">Transcription regulation</keyword>
<dbReference type="InterPro" id="IPR001471">
    <property type="entry name" value="AP2/ERF_dom"/>
</dbReference>
<evidence type="ECO:0000259" key="7">
    <source>
        <dbReference type="PROSITE" id="PS51032"/>
    </source>
</evidence>
<organism evidence="8 9">
    <name type="scientific">Panicum virgatum</name>
    <name type="common">Blackwell switchgrass</name>
    <dbReference type="NCBI Taxonomy" id="38727"/>
    <lineage>
        <taxon>Eukaryota</taxon>
        <taxon>Viridiplantae</taxon>
        <taxon>Streptophyta</taxon>
        <taxon>Embryophyta</taxon>
        <taxon>Tracheophyta</taxon>
        <taxon>Spermatophyta</taxon>
        <taxon>Magnoliopsida</taxon>
        <taxon>Liliopsida</taxon>
        <taxon>Poales</taxon>
        <taxon>Poaceae</taxon>
        <taxon>PACMAD clade</taxon>
        <taxon>Panicoideae</taxon>
        <taxon>Panicodae</taxon>
        <taxon>Paniceae</taxon>
        <taxon>Panicinae</taxon>
        <taxon>Panicum</taxon>
        <taxon>Panicum sect. Hiantes</taxon>
    </lineage>
</organism>
<evidence type="ECO:0000256" key="5">
    <source>
        <dbReference type="ARBA" id="ARBA00023242"/>
    </source>
</evidence>
<dbReference type="PANTHER" id="PTHR31677">
    <property type="entry name" value="AP2 DOMAIN CLASS TRANSCRIPTION FACTOR"/>
    <property type="match status" value="1"/>
</dbReference>
<evidence type="ECO:0000256" key="4">
    <source>
        <dbReference type="ARBA" id="ARBA00023163"/>
    </source>
</evidence>
<evidence type="ECO:0000256" key="2">
    <source>
        <dbReference type="ARBA" id="ARBA00023015"/>
    </source>
</evidence>
<keyword evidence="3" id="KW-0238">DNA-binding</keyword>
<dbReference type="Gene3D" id="3.30.730.10">
    <property type="entry name" value="AP2/ERF domain"/>
    <property type="match status" value="1"/>
</dbReference>
<feature type="compositionally biased region" description="Basic residues" evidence="6">
    <location>
        <begin position="140"/>
        <end position="149"/>
    </location>
</feature>
<feature type="compositionally biased region" description="Basic residues" evidence="6">
    <location>
        <begin position="11"/>
        <end position="20"/>
    </location>
</feature>
<evidence type="ECO:0000256" key="1">
    <source>
        <dbReference type="ARBA" id="ARBA00004123"/>
    </source>
</evidence>
<feature type="compositionally biased region" description="Low complexity" evidence="6">
    <location>
        <begin position="164"/>
        <end position="175"/>
    </location>
</feature>
<dbReference type="FunFam" id="3.30.730.10:FF:000001">
    <property type="entry name" value="Ethylene-responsive transcription factor 2"/>
    <property type="match status" value="1"/>
</dbReference>
<dbReference type="SMART" id="SM00380">
    <property type="entry name" value="AP2"/>
    <property type="match status" value="1"/>
</dbReference>
<comment type="subcellular location">
    <subcellularLocation>
        <location evidence="1">Nucleus</location>
    </subcellularLocation>
</comment>
<evidence type="ECO:0000256" key="6">
    <source>
        <dbReference type="SAM" id="MobiDB-lite"/>
    </source>
</evidence>
<evidence type="ECO:0000313" key="9">
    <source>
        <dbReference type="Proteomes" id="UP000823388"/>
    </source>
</evidence>
<feature type="compositionally biased region" description="Pro residues" evidence="6">
    <location>
        <begin position="152"/>
        <end position="163"/>
    </location>
</feature>
<sequence length="281" mass="29844">MEGAHLYAHTHSQHHHRSKRPTPPGVMDVDVDGDASPKGARYRGVRRRPWGRFAAEIRDPMSKERRWLGTFNTAEEAACAYDIAARAIRGNKARTNFPVHATAAAYWAWGAPQVAAGAGPLDPILVHNLLMSSSHHGCRLLHHAGHHGHPSPARPPPPAPAPRPTASSPAVASSPAAASVDMDVWARVLRSGPPDAGLLQDALHGFYPGLVPRMELGGADAVTADQDPPEALGVASPCAGDDADEAGVMPQGLLEDMIQYRAFLDVVPAPPAATRRGRRQG</sequence>
<proteinExistence type="predicted"/>
<comment type="caution">
    <text evidence="8">The sequence shown here is derived from an EMBL/GenBank/DDBJ whole genome shotgun (WGS) entry which is preliminary data.</text>
</comment>
<dbReference type="PROSITE" id="PS51032">
    <property type="entry name" value="AP2_ERF"/>
    <property type="match status" value="1"/>
</dbReference>
<dbReference type="PANTHER" id="PTHR31677:SF146">
    <property type="entry name" value="ETHYLENE-RESPONSIVE TRANSCRIPTION FACTOR ESR2"/>
    <property type="match status" value="1"/>
</dbReference>
<dbReference type="OrthoDB" id="642697at2759"/>
<dbReference type="EMBL" id="CM029038">
    <property type="protein sequence ID" value="KAG2652013.1"/>
    <property type="molecule type" value="Genomic_DNA"/>
</dbReference>
<dbReference type="Proteomes" id="UP000823388">
    <property type="component" value="Chromosome 1N"/>
</dbReference>
<dbReference type="GO" id="GO:0003677">
    <property type="term" value="F:DNA binding"/>
    <property type="evidence" value="ECO:0007669"/>
    <property type="project" value="UniProtKB-KW"/>
</dbReference>
<keyword evidence="4" id="KW-0804">Transcription</keyword>
<dbReference type="Pfam" id="PF00847">
    <property type="entry name" value="AP2"/>
    <property type="match status" value="1"/>
</dbReference>
<keyword evidence="5" id="KW-0539">Nucleus</keyword>
<gene>
    <name evidence="8" type="ORF">PVAP13_1NG327400</name>
</gene>
<dbReference type="InterPro" id="IPR016177">
    <property type="entry name" value="DNA-bd_dom_sf"/>
</dbReference>
<accession>A0A8T0X3W5</accession>
<dbReference type="CDD" id="cd00018">
    <property type="entry name" value="AP2"/>
    <property type="match status" value="1"/>
</dbReference>
<keyword evidence="9" id="KW-1185">Reference proteome</keyword>
<evidence type="ECO:0000256" key="3">
    <source>
        <dbReference type="ARBA" id="ARBA00023125"/>
    </source>
</evidence>